<reference evidence="3 4" key="1">
    <citation type="submission" date="2013-02" db="EMBL/GenBank/DDBJ databases">
        <title>The Genome Sequence of Plasmodium inui San Antonio 1.</title>
        <authorList>
            <consortium name="The Broad Institute Genome Sequencing Platform"/>
            <consortium name="The Broad Institute Genome Sequencing Center for Infectious Disease"/>
            <person name="Neafsey D."/>
            <person name="Cheeseman I."/>
            <person name="Volkman S."/>
            <person name="Adams J."/>
            <person name="Walker B."/>
            <person name="Young S.K."/>
            <person name="Zeng Q."/>
            <person name="Gargeya S."/>
            <person name="Fitzgerald M."/>
            <person name="Haas B."/>
            <person name="Abouelleil A."/>
            <person name="Alvarado L."/>
            <person name="Arachchi H.M."/>
            <person name="Berlin A.M."/>
            <person name="Chapman S.B."/>
            <person name="Dewar J."/>
            <person name="Goldberg J."/>
            <person name="Griggs A."/>
            <person name="Gujja S."/>
            <person name="Hansen M."/>
            <person name="Howarth C."/>
            <person name="Imamovic A."/>
            <person name="Larimer J."/>
            <person name="McCowan C."/>
            <person name="Murphy C."/>
            <person name="Neiman D."/>
            <person name="Pearson M."/>
            <person name="Priest M."/>
            <person name="Roberts A."/>
            <person name="Saif S."/>
            <person name="Shea T."/>
            <person name="Sisk P."/>
            <person name="Sykes S."/>
            <person name="Wortman J."/>
            <person name="Nusbaum C."/>
            <person name="Birren B."/>
        </authorList>
    </citation>
    <scope>NUCLEOTIDE SEQUENCE [LARGE SCALE GENOMIC DNA]</scope>
    <source>
        <strain evidence="3 4">San Antonio 1</strain>
    </source>
</reference>
<feature type="transmembrane region" description="Helical" evidence="2">
    <location>
        <begin position="455"/>
        <end position="476"/>
    </location>
</feature>
<feature type="compositionally biased region" description="Basic and acidic residues" evidence="1">
    <location>
        <begin position="371"/>
        <end position="383"/>
    </location>
</feature>
<dbReference type="GeneID" id="20040658"/>
<evidence type="ECO:0000313" key="4">
    <source>
        <dbReference type="Proteomes" id="UP000030640"/>
    </source>
</evidence>
<keyword evidence="2" id="KW-1133">Transmembrane helix</keyword>
<feature type="compositionally biased region" description="Basic and acidic residues" evidence="1">
    <location>
        <begin position="346"/>
        <end position="357"/>
    </location>
</feature>
<dbReference type="EMBL" id="KI965522">
    <property type="protein sequence ID" value="EUD64239.1"/>
    <property type="molecule type" value="Genomic_DNA"/>
</dbReference>
<name>W7A559_9APIC</name>
<dbReference type="Proteomes" id="UP000030640">
    <property type="component" value="Unassembled WGS sequence"/>
</dbReference>
<sequence length="507" mass="56470">MTSEKLNSTWSLEFWPENQKYLWGQPSPTPSTGSCHQGRKYCYKLFNRKGTSRWGELDHWIQAKLLKGQNSEWGKGFGAEVTTKVKPYSNSPFLTWGDVVDKILQKLDGIVVVGGEVSNESLFWRKEEWSNSLGENKVEDTPLDQFSSGKNLLLVVMCIITGLMKGKDAGQREFSGRGRLCNMIDSGLEFRYSDWDHWIRNKEKRGEGKEYRCSRSHGTDGCQEAGIALILSVYHSMKSMFPNYGPYKISYWITKEGKDQGRQNSERCQLKGEHIECSGNETSESQEGVIIIEEEELGQLTRPHVLKTSDELVRQNEEQRRITLEEKRDKGGPSLSEACVIGMEKHTTQSKASEHSTETVVIGSLTPDVQNTRHETTVDREAVSAHAATPESTEAEDVAPPLPTEGDTRREDAPDDAASSGGGASQEDGGPQEVVKGSISPDISAWLNLIREPNWGVIGGVAGIVCLALAGGYGLWRVFRDPRRKRRAGGLRAGKNIYGMRYRAGAY</sequence>
<evidence type="ECO:0000256" key="2">
    <source>
        <dbReference type="SAM" id="Phobius"/>
    </source>
</evidence>
<dbReference type="PROSITE" id="PS51257">
    <property type="entry name" value="PROKAR_LIPOPROTEIN"/>
    <property type="match status" value="1"/>
</dbReference>
<protein>
    <submittedName>
        <fullName evidence="3">Uncharacterized protein</fullName>
    </submittedName>
</protein>
<organism evidence="3 4">
    <name type="scientific">Plasmodium inui San Antonio 1</name>
    <dbReference type="NCBI Taxonomy" id="1237626"/>
    <lineage>
        <taxon>Eukaryota</taxon>
        <taxon>Sar</taxon>
        <taxon>Alveolata</taxon>
        <taxon>Apicomplexa</taxon>
        <taxon>Aconoidasida</taxon>
        <taxon>Haemosporida</taxon>
        <taxon>Plasmodiidae</taxon>
        <taxon>Plasmodium</taxon>
        <taxon>Plasmodium (Plasmodium)</taxon>
    </lineage>
</organism>
<keyword evidence="2" id="KW-0472">Membrane</keyword>
<dbReference type="RefSeq" id="XP_008819177.1">
    <property type="nucleotide sequence ID" value="XM_008820955.1"/>
</dbReference>
<keyword evidence="2" id="KW-0812">Transmembrane</keyword>
<keyword evidence="4" id="KW-1185">Reference proteome</keyword>
<gene>
    <name evidence="3" type="ORF">C922_05384</name>
</gene>
<accession>W7A559</accession>
<evidence type="ECO:0000313" key="3">
    <source>
        <dbReference type="EMBL" id="EUD64239.1"/>
    </source>
</evidence>
<dbReference type="AlphaFoldDB" id="W7A559"/>
<evidence type="ECO:0000256" key="1">
    <source>
        <dbReference type="SAM" id="MobiDB-lite"/>
    </source>
</evidence>
<proteinExistence type="predicted"/>
<feature type="region of interest" description="Disordered" evidence="1">
    <location>
        <begin position="346"/>
        <end position="437"/>
    </location>
</feature>
<dbReference type="VEuPathDB" id="PlasmoDB:C922_05384"/>